<protein>
    <submittedName>
        <fullName evidence="1">Uncharacterized protein</fullName>
    </submittedName>
</protein>
<dbReference type="EMBL" id="LR824023">
    <property type="protein sequence ID" value="CAD0203698.1"/>
    <property type="molecule type" value="Genomic_DNA"/>
</dbReference>
<organism evidence="1 2">
    <name type="scientific">Chrysodeixis includens</name>
    <name type="common">Soybean looper</name>
    <name type="synonym">Pseudoplusia includens</name>
    <dbReference type="NCBI Taxonomy" id="689277"/>
    <lineage>
        <taxon>Eukaryota</taxon>
        <taxon>Metazoa</taxon>
        <taxon>Ecdysozoa</taxon>
        <taxon>Arthropoda</taxon>
        <taxon>Hexapoda</taxon>
        <taxon>Insecta</taxon>
        <taxon>Pterygota</taxon>
        <taxon>Neoptera</taxon>
        <taxon>Endopterygota</taxon>
        <taxon>Lepidoptera</taxon>
        <taxon>Glossata</taxon>
        <taxon>Ditrysia</taxon>
        <taxon>Noctuoidea</taxon>
        <taxon>Noctuidae</taxon>
        <taxon>Plusiinae</taxon>
        <taxon>Chrysodeixis</taxon>
    </lineage>
</organism>
<dbReference type="Proteomes" id="UP001154114">
    <property type="component" value="Chromosome 20"/>
</dbReference>
<evidence type="ECO:0000313" key="2">
    <source>
        <dbReference type="Proteomes" id="UP001154114"/>
    </source>
</evidence>
<dbReference type="OrthoDB" id="7418997at2759"/>
<proteinExistence type="predicted"/>
<keyword evidence="2" id="KW-1185">Reference proteome</keyword>
<dbReference type="AlphaFoldDB" id="A0A9N8Q006"/>
<sequence length="195" mass="22417">MPLRYRTRATHSTLSYQQLLDKQGTKDRFNFAYNPSWGLEAYWAEGEHVLATTTPDPRIPTEKIPKVCDGECAVAYRKIEHVCAHKSDYQTVHGCEGFYCYGKPGDNLDPGFKTFNSYCEFLDAECKNKFNEGRWSLIYIGKCKKVEQIFLPLWIAHQPANRMTKYIQDYYSRHPTTTTESTVITTTDSSETTPG</sequence>
<evidence type="ECO:0000313" key="1">
    <source>
        <dbReference type="EMBL" id="CAD0203698.1"/>
    </source>
</evidence>
<gene>
    <name evidence="1" type="ORF">CINC_LOCUS6010</name>
</gene>
<name>A0A9N8Q006_CHRIL</name>
<accession>A0A9N8Q006</accession>
<reference evidence="1" key="1">
    <citation type="submission" date="2021-12" db="EMBL/GenBank/DDBJ databases">
        <authorList>
            <person name="King R."/>
        </authorList>
    </citation>
    <scope>NUCLEOTIDE SEQUENCE</scope>
</reference>